<gene>
    <name evidence="1" type="ORF">BDU57DRAFT_520034</name>
</gene>
<organism evidence="1 2">
    <name type="scientific">Ampelomyces quisqualis</name>
    <name type="common">Powdery mildew agent</name>
    <dbReference type="NCBI Taxonomy" id="50730"/>
    <lineage>
        <taxon>Eukaryota</taxon>
        <taxon>Fungi</taxon>
        <taxon>Dikarya</taxon>
        <taxon>Ascomycota</taxon>
        <taxon>Pezizomycotina</taxon>
        <taxon>Dothideomycetes</taxon>
        <taxon>Pleosporomycetidae</taxon>
        <taxon>Pleosporales</taxon>
        <taxon>Pleosporineae</taxon>
        <taxon>Phaeosphaeriaceae</taxon>
        <taxon>Ampelomyces</taxon>
    </lineage>
</organism>
<proteinExistence type="predicted"/>
<dbReference type="Proteomes" id="UP000800096">
    <property type="component" value="Unassembled WGS sequence"/>
</dbReference>
<dbReference type="AlphaFoldDB" id="A0A6A5QH44"/>
<protein>
    <recommendedName>
        <fullName evidence="3">F-box domain-containing protein</fullName>
    </recommendedName>
</protein>
<accession>A0A6A5QH44</accession>
<dbReference type="InterPro" id="IPR032675">
    <property type="entry name" value="LRR_dom_sf"/>
</dbReference>
<dbReference type="PANTHER" id="PTHR38926">
    <property type="entry name" value="F-BOX DOMAIN CONTAINING PROTEIN, EXPRESSED"/>
    <property type="match status" value="1"/>
</dbReference>
<dbReference type="EMBL" id="ML979137">
    <property type="protein sequence ID" value="KAF1914833.1"/>
    <property type="molecule type" value="Genomic_DNA"/>
</dbReference>
<evidence type="ECO:0008006" key="3">
    <source>
        <dbReference type="Google" id="ProtNLM"/>
    </source>
</evidence>
<dbReference type="PANTHER" id="PTHR38926:SF5">
    <property type="entry name" value="F-BOX AND LEUCINE-RICH REPEAT PROTEIN 6"/>
    <property type="match status" value="1"/>
</dbReference>
<name>A0A6A5QH44_AMPQU</name>
<dbReference type="Gene3D" id="3.80.10.10">
    <property type="entry name" value="Ribonuclease Inhibitor"/>
    <property type="match status" value="1"/>
</dbReference>
<keyword evidence="2" id="KW-1185">Reference proteome</keyword>
<dbReference type="OrthoDB" id="2305901at2759"/>
<reference evidence="1" key="1">
    <citation type="journal article" date="2020" name="Stud. Mycol.">
        <title>101 Dothideomycetes genomes: a test case for predicting lifestyles and emergence of pathogens.</title>
        <authorList>
            <person name="Haridas S."/>
            <person name="Albert R."/>
            <person name="Binder M."/>
            <person name="Bloem J."/>
            <person name="Labutti K."/>
            <person name="Salamov A."/>
            <person name="Andreopoulos B."/>
            <person name="Baker S."/>
            <person name="Barry K."/>
            <person name="Bills G."/>
            <person name="Bluhm B."/>
            <person name="Cannon C."/>
            <person name="Castanera R."/>
            <person name="Culley D."/>
            <person name="Daum C."/>
            <person name="Ezra D."/>
            <person name="Gonzalez J."/>
            <person name="Henrissat B."/>
            <person name="Kuo A."/>
            <person name="Liang C."/>
            <person name="Lipzen A."/>
            <person name="Lutzoni F."/>
            <person name="Magnuson J."/>
            <person name="Mondo S."/>
            <person name="Nolan M."/>
            <person name="Ohm R."/>
            <person name="Pangilinan J."/>
            <person name="Park H.-J."/>
            <person name="Ramirez L."/>
            <person name="Alfaro M."/>
            <person name="Sun H."/>
            <person name="Tritt A."/>
            <person name="Yoshinaga Y."/>
            <person name="Zwiers L.-H."/>
            <person name="Turgeon B."/>
            <person name="Goodwin S."/>
            <person name="Spatafora J."/>
            <person name="Crous P."/>
            <person name="Grigoriev I."/>
        </authorList>
    </citation>
    <scope>NUCLEOTIDE SEQUENCE</scope>
    <source>
        <strain evidence="1">HMLAC05119</strain>
    </source>
</reference>
<evidence type="ECO:0000313" key="1">
    <source>
        <dbReference type="EMBL" id="KAF1914833.1"/>
    </source>
</evidence>
<sequence>MATARAAADRQTVSLILNHLSDMKYKDRRQGGPDQPVEFLEFRPTLVPAILVNRLWADEGTSILWKRYPHLPALRNMPHGRRQWYSNKVERLFLLSPSIHSGEDLAYLENLDWPCLKSLELEADWQRHKGSLQGMLHENLEHLELSSPQSGNSTYIGGTLLPSLLTSCKNLQRIHLSPDTIDPRDPVHNQVLSELLDASPNVKDICIMNANIFGKDLLFARLSQRHGLEALEIDLDPSLQLLPFFRRHQPPSTLFPSLRRLHVMCYPEIALALPTHLFHLEELSMDIARLPDELAQETDVSVLTDLLLGFVACPQLQFLKINIGQLANDFPSVKSLPTVDGDALVTFAAACPRLSDVTLLASEPAAIDASMISAAQFEQFCQRLPHLTQLSLKLHPGTTMALEECAMQSLGAHCLKLKFLRLKVALQLPGLLASTAAPVAHRSNTNSDDAVFFAHESPYGPKDGDYVEIKAFAIQPSTPVQPLFPHLEHLALARPQTVLSIAADTYSVSSVSQSGSVADPWIEGELVRCWAHAVLSHFPRLEILEAWSDWTGHDNDSLNYFLPLREPLASTWEFLSGIEQDLWDEGPEDTLDDLERLKDDLEDMKFDDRGSGDWERASLVNEYPEEQDYAEGGCIHTFDDEPEDMITPVDNRREWFALTESRLAAATQATDADLAHSNDLMKPAEHVIPQTLSEEK</sequence>
<dbReference type="SUPFAM" id="SSF52047">
    <property type="entry name" value="RNI-like"/>
    <property type="match status" value="1"/>
</dbReference>
<evidence type="ECO:0000313" key="2">
    <source>
        <dbReference type="Proteomes" id="UP000800096"/>
    </source>
</evidence>